<keyword evidence="5" id="KW-0539">Nucleus</keyword>
<feature type="transmembrane region" description="Helical" evidence="7">
    <location>
        <begin position="343"/>
        <end position="363"/>
    </location>
</feature>
<feature type="compositionally biased region" description="Basic and acidic residues" evidence="6">
    <location>
        <begin position="598"/>
        <end position="607"/>
    </location>
</feature>
<dbReference type="PANTHER" id="PTHR28538">
    <property type="entry name" value="INTEGRAL INNER NUCLEAR MEMBRANE PROTEIN IMA1"/>
    <property type="match status" value="1"/>
</dbReference>
<evidence type="ECO:0000256" key="7">
    <source>
        <dbReference type="SAM" id="Phobius"/>
    </source>
</evidence>
<dbReference type="GO" id="GO:0044732">
    <property type="term" value="C:mitotic spindle pole body"/>
    <property type="evidence" value="ECO:0007669"/>
    <property type="project" value="TreeGrafter"/>
</dbReference>
<dbReference type="GO" id="GO:0005637">
    <property type="term" value="C:nuclear inner membrane"/>
    <property type="evidence" value="ECO:0007669"/>
    <property type="project" value="UniProtKB-SubCell"/>
</dbReference>
<feature type="domain" description="Ima1 N-terminal" evidence="8">
    <location>
        <begin position="43"/>
        <end position="169"/>
    </location>
</feature>
<evidence type="ECO:0000259" key="8">
    <source>
        <dbReference type="Pfam" id="PF09779"/>
    </source>
</evidence>
<keyword evidence="2 7" id="KW-0812">Transmembrane</keyword>
<feature type="compositionally biased region" description="Basic and acidic residues" evidence="6">
    <location>
        <begin position="384"/>
        <end position="409"/>
    </location>
</feature>
<feature type="compositionally biased region" description="Polar residues" evidence="6">
    <location>
        <begin position="442"/>
        <end position="451"/>
    </location>
</feature>
<dbReference type="InterPro" id="IPR018617">
    <property type="entry name" value="Ima1_N"/>
</dbReference>
<feature type="transmembrane region" description="Helical" evidence="7">
    <location>
        <begin position="625"/>
        <end position="644"/>
    </location>
</feature>
<dbReference type="InterPro" id="IPR042321">
    <property type="entry name" value="Ima1"/>
</dbReference>
<keyword evidence="3 7" id="KW-1133">Transmembrane helix</keyword>
<protein>
    <submittedName>
        <fullName evidence="9">Ima1, N-terminal domain</fullName>
    </submittedName>
</protein>
<dbReference type="Pfam" id="PF09779">
    <property type="entry name" value="Ima1_N"/>
    <property type="match status" value="1"/>
</dbReference>
<feature type="transmembrane region" description="Helical" evidence="7">
    <location>
        <begin position="208"/>
        <end position="227"/>
    </location>
</feature>
<evidence type="ECO:0000256" key="6">
    <source>
        <dbReference type="SAM" id="MobiDB-lite"/>
    </source>
</evidence>
<evidence type="ECO:0000256" key="2">
    <source>
        <dbReference type="ARBA" id="ARBA00022692"/>
    </source>
</evidence>
<evidence type="ECO:0000256" key="5">
    <source>
        <dbReference type="ARBA" id="ARBA00023242"/>
    </source>
</evidence>
<feature type="region of interest" description="Disordered" evidence="6">
    <location>
        <begin position="598"/>
        <end position="617"/>
    </location>
</feature>
<feature type="region of interest" description="Disordered" evidence="6">
    <location>
        <begin position="744"/>
        <end position="860"/>
    </location>
</feature>
<keyword evidence="10" id="KW-1185">Reference proteome</keyword>
<feature type="compositionally biased region" description="Low complexity" evidence="6">
    <location>
        <begin position="813"/>
        <end position="822"/>
    </location>
</feature>
<evidence type="ECO:0000313" key="10">
    <source>
        <dbReference type="Proteomes" id="UP000192927"/>
    </source>
</evidence>
<accession>A0A1W5DB57</accession>
<reference evidence="10" key="1">
    <citation type="submission" date="2017-03" db="EMBL/GenBank/DDBJ databases">
        <authorList>
            <person name="Sharma R."/>
            <person name="Thines M."/>
        </authorList>
    </citation>
    <scope>NUCLEOTIDE SEQUENCE [LARGE SCALE GENOMIC DNA]</scope>
</reference>
<feature type="transmembrane region" description="Helical" evidence="7">
    <location>
        <begin position="269"/>
        <end position="289"/>
    </location>
</feature>
<dbReference type="Proteomes" id="UP000192927">
    <property type="component" value="Unassembled WGS sequence"/>
</dbReference>
<dbReference type="PANTHER" id="PTHR28538:SF1">
    <property type="entry name" value="INTEGRAL INNER NUCLEAR MEMBRANE PROTEIN IMA1"/>
    <property type="match status" value="1"/>
</dbReference>
<evidence type="ECO:0000256" key="1">
    <source>
        <dbReference type="ARBA" id="ARBA00004473"/>
    </source>
</evidence>
<name>A0A1W5DB57_9LECA</name>
<feature type="region of interest" description="Disordered" evidence="6">
    <location>
        <begin position="545"/>
        <end position="567"/>
    </location>
</feature>
<dbReference type="GO" id="GO:0071765">
    <property type="term" value="P:nuclear inner membrane organization"/>
    <property type="evidence" value="ECO:0007669"/>
    <property type="project" value="InterPro"/>
</dbReference>
<feature type="transmembrane region" description="Helical" evidence="7">
    <location>
        <begin position="310"/>
        <end position="331"/>
    </location>
</feature>
<dbReference type="AlphaFoldDB" id="A0A1W5DB57"/>
<organism evidence="9 10">
    <name type="scientific">Lasallia pustulata</name>
    <dbReference type="NCBI Taxonomy" id="136370"/>
    <lineage>
        <taxon>Eukaryota</taxon>
        <taxon>Fungi</taxon>
        <taxon>Dikarya</taxon>
        <taxon>Ascomycota</taxon>
        <taxon>Pezizomycotina</taxon>
        <taxon>Lecanoromycetes</taxon>
        <taxon>OSLEUM clade</taxon>
        <taxon>Umbilicariomycetidae</taxon>
        <taxon>Umbilicariales</taxon>
        <taxon>Umbilicariaceae</taxon>
        <taxon>Lasallia</taxon>
    </lineage>
</organism>
<dbReference type="GO" id="GO:0034992">
    <property type="term" value="C:microtubule organizing center attachment site"/>
    <property type="evidence" value="ECO:0007669"/>
    <property type="project" value="TreeGrafter"/>
</dbReference>
<feature type="region of interest" description="Disordered" evidence="6">
    <location>
        <begin position="374"/>
        <end position="503"/>
    </location>
</feature>
<comment type="subcellular location">
    <subcellularLocation>
        <location evidence="1">Nucleus inner membrane</location>
        <topology evidence="1">Multi-pass membrane protein</topology>
    </subcellularLocation>
</comment>
<sequence length="860" mass="94770">MAAPASRNLNPDLLLTPIIACARASHAAICKDAMAYLLMSHLVCFYCGCRSAQKQDGKVRKWQCEKCQAVNHLDNNGEITDPPAVESSSNIRYAQKGPRSISPVFKHPDQTLFCPTCLKNQLLLTQNLADYLPAPTDPRYSTFEESYPAYRKSLEERYPPVCEDCEPRVFERIRAASYAAKTDYLGRMTERTRAAPIRSNGASVSKMMLFRLGAITWWASLIGQAFWNVMGAVSKSQDLDALHGTCPSTSISTCLRRALQDRQLEQECAGWAGLCGSFALILAVFSIWWNPLLRQKAERRGGRMLGLAEYYKVQFLTLGVRFAVWYGLGYYSPVDLAPSAIKSVHAFALVFTTLAAIASFHAVKMDYTPKFSLHDTTPRPLATRKPETAPSDHEQHELHERHERHEQHQQHQQHQQARISPSPQSEPESFSSRSGSYMPPYSVNQFGPSSERSYRPLHNPPTPIPEDNDKMDWTPTQRSFQPVASARGQRYPQTSDPQTQPSPFYGRLPPAPICLAHKLRNPPNRPTFHKTPPKVQENFFKNVTGRSSTLDDQGKPTEAAADYPEMAPPRFFPKSATLSDTGLESLFAGVFSLNDEPPEVRTARQEQEAQDPSYYLREPPPEAAIRRKFSILLLFLATLAWTSVEMSSSMAVATQVAALFIAAAVAGKHLVEAMNMNKAFWSVSDILLFTCELAAAISLTSAVTSPNVGRQDGGRQEGVDILGPGLLIVLTIQEIWVLVSSPKTGTGSSIRGSVPPTPTEPSSSEPVTTEPLPSTSQQSYRQQAVYSTPLVQPQPRPEARTTRSMSKATAAVGSPSSGLSGLSLGGTGGLNDGTNYGAWSNGRRGSVPRNTQRGWERGVL</sequence>
<evidence type="ECO:0000313" key="9">
    <source>
        <dbReference type="EMBL" id="SLM40403.1"/>
    </source>
</evidence>
<feature type="compositionally biased region" description="Low complexity" evidence="6">
    <location>
        <begin position="410"/>
        <end position="436"/>
    </location>
</feature>
<feature type="compositionally biased region" description="Low complexity" evidence="6">
    <location>
        <begin position="760"/>
        <end position="776"/>
    </location>
</feature>
<evidence type="ECO:0000256" key="3">
    <source>
        <dbReference type="ARBA" id="ARBA00022989"/>
    </source>
</evidence>
<proteinExistence type="predicted"/>
<dbReference type="GO" id="GO:0034506">
    <property type="term" value="C:chromosome, centromeric core domain"/>
    <property type="evidence" value="ECO:0007669"/>
    <property type="project" value="TreeGrafter"/>
</dbReference>
<feature type="compositionally biased region" description="Polar residues" evidence="6">
    <location>
        <begin position="777"/>
        <end position="791"/>
    </location>
</feature>
<feature type="compositionally biased region" description="Low complexity" evidence="6">
    <location>
        <begin position="492"/>
        <end position="503"/>
    </location>
</feature>
<evidence type="ECO:0000256" key="4">
    <source>
        <dbReference type="ARBA" id="ARBA00023136"/>
    </source>
</evidence>
<keyword evidence="4 7" id="KW-0472">Membrane</keyword>
<dbReference type="EMBL" id="FWEW01003696">
    <property type="protein sequence ID" value="SLM40403.1"/>
    <property type="molecule type" value="Genomic_DNA"/>
</dbReference>